<dbReference type="KEGG" id="abas:ACPOL_6602"/>
<evidence type="ECO:0000313" key="2">
    <source>
        <dbReference type="Proteomes" id="UP000253606"/>
    </source>
</evidence>
<keyword evidence="2" id="KW-1185">Reference proteome</keyword>
<reference evidence="1 2" key="1">
    <citation type="journal article" date="2018" name="Front. Microbiol.">
        <title>Hydrolytic Capabilities as a Key to Environmental Success: Chitinolytic and Cellulolytic Acidobacteria From Acidic Sub-arctic Soils and Boreal Peatlands.</title>
        <authorList>
            <person name="Belova S.E."/>
            <person name="Ravin N.V."/>
            <person name="Pankratov T.A."/>
            <person name="Rakitin A.L."/>
            <person name="Ivanova A.A."/>
            <person name="Beletsky A.V."/>
            <person name="Mardanov A.V."/>
            <person name="Sinninghe Damste J.S."/>
            <person name="Dedysh S.N."/>
        </authorList>
    </citation>
    <scope>NUCLEOTIDE SEQUENCE [LARGE SCALE GENOMIC DNA]</scope>
    <source>
        <strain evidence="1 2">SBC82</strain>
    </source>
</reference>
<dbReference type="AlphaFoldDB" id="A0A2Z5GAS4"/>
<proteinExistence type="predicted"/>
<protein>
    <submittedName>
        <fullName evidence="1">Uncharacterized protein</fullName>
    </submittedName>
</protein>
<dbReference type="Proteomes" id="UP000253606">
    <property type="component" value="Chromosome"/>
</dbReference>
<dbReference type="EMBL" id="CP030840">
    <property type="protein sequence ID" value="AXC15814.1"/>
    <property type="molecule type" value="Genomic_DNA"/>
</dbReference>
<name>A0A2Z5GAS4_9BACT</name>
<gene>
    <name evidence="1" type="ORF">ACPOL_6602</name>
</gene>
<sequence length="122" mass="13317">MRPANTMVDGPQAARNRLLCRFGCVSGWGELGQGLDVAVGQAGQHVGQILRMGTSSLRQLSTIEKMAAIFGPASWLPRCSQLRRPIAIGLIEFSAKFVDSSITGRSMNRVSFCQRFNVYEIA</sequence>
<accession>A0A2Z5GAS4</accession>
<organism evidence="1 2">
    <name type="scientific">Acidisarcina polymorpha</name>
    <dbReference type="NCBI Taxonomy" id="2211140"/>
    <lineage>
        <taxon>Bacteria</taxon>
        <taxon>Pseudomonadati</taxon>
        <taxon>Acidobacteriota</taxon>
        <taxon>Terriglobia</taxon>
        <taxon>Terriglobales</taxon>
        <taxon>Acidobacteriaceae</taxon>
        <taxon>Acidisarcina</taxon>
    </lineage>
</organism>
<evidence type="ECO:0000313" key="1">
    <source>
        <dbReference type="EMBL" id="AXC15814.1"/>
    </source>
</evidence>